<evidence type="ECO:0000313" key="2">
    <source>
        <dbReference type="EMBL" id="MBB6523602.1"/>
    </source>
</evidence>
<dbReference type="InterPro" id="IPR014469">
    <property type="entry name" value="DUF2271"/>
</dbReference>
<name>A0A7X0JWL8_9GAMM</name>
<dbReference type="Gene3D" id="2.60.40.4070">
    <property type="match status" value="1"/>
</dbReference>
<dbReference type="Pfam" id="PF10029">
    <property type="entry name" value="DUF2271"/>
    <property type="match status" value="1"/>
</dbReference>
<protein>
    <recommendedName>
        <fullName evidence="4">DUF2271 domain-containing protein</fullName>
    </recommendedName>
</protein>
<accession>A0A7X0JWL8</accession>
<feature type="chain" id="PRO_5031524828" description="DUF2271 domain-containing protein" evidence="1">
    <location>
        <begin position="20"/>
        <end position="161"/>
    </location>
</feature>
<dbReference type="EMBL" id="JACHHT010000004">
    <property type="protein sequence ID" value="MBB6523602.1"/>
    <property type="molecule type" value="Genomic_DNA"/>
</dbReference>
<evidence type="ECO:0000256" key="1">
    <source>
        <dbReference type="SAM" id="SignalP"/>
    </source>
</evidence>
<keyword evidence="3" id="KW-1185">Reference proteome</keyword>
<dbReference type="PIRSF" id="PIRSF014995">
    <property type="entry name" value="UCP014995"/>
    <property type="match status" value="1"/>
</dbReference>
<evidence type="ECO:0008006" key="4">
    <source>
        <dbReference type="Google" id="ProtNLM"/>
    </source>
</evidence>
<dbReference type="InParanoid" id="A0A7X0JWL8"/>
<dbReference type="RefSeq" id="WP_166843385.1">
    <property type="nucleotide sequence ID" value="NZ_JAAONY010000004.1"/>
</dbReference>
<evidence type="ECO:0000313" key="3">
    <source>
        <dbReference type="Proteomes" id="UP000528457"/>
    </source>
</evidence>
<feature type="signal peptide" evidence="1">
    <location>
        <begin position="1"/>
        <end position="19"/>
    </location>
</feature>
<sequence>MSRSTLSMALLCWVGSTVAAPYQIEIELPSFNVGDYERPYAAVWIANSKNKPQRVVQLWYEDDRWLKDLKYFWRRVLRKNEHAADGVTGATKGPGVYTLTWDGLDGKAKELAPGTYKLCAEVAREHGGHNAKCLKFEWPLTEKGELKLEGEFSQLSIEAKS</sequence>
<dbReference type="Proteomes" id="UP000528457">
    <property type="component" value="Unassembled WGS sequence"/>
</dbReference>
<comment type="caution">
    <text evidence="2">The sequence shown here is derived from an EMBL/GenBank/DDBJ whole genome shotgun (WGS) entry which is preliminary data.</text>
</comment>
<organism evidence="2 3">
    <name type="scientific">Pseudoteredinibacter isoporae</name>
    <dbReference type="NCBI Taxonomy" id="570281"/>
    <lineage>
        <taxon>Bacteria</taxon>
        <taxon>Pseudomonadati</taxon>
        <taxon>Pseudomonadota</taxon>
        <taxon>Gammaproteobacteria</taxon>
        <taxon>Cellvibrionales</taxon>
        <taxon>Cellvibrionaceae</taxon>
        <taxon>Pseudoteredinibacter</taxon>
    </lineage>
</organism>
<gene>
    <name evidence="2" type="ORF">HNR48_003916</name>
</gene>
<reference evidence="2 3" key="1">
    <citation type="submission" date="2020-08" db="EMBL/GenBank/DDBJ databases">
        <title>Genomic Encyclopedia of Type Strains, Phase IV (KMG-IV): sequencing the most valuable type-strain genomes for metagenomic binning, comparative biology and taxonomic classification.</title>
        <authorList>
            <person name="Goeker M."/>
        </authorList>
    </citation>
    <scope>NUCLEOTIDE SEQUENCE [LARGE SCALE GENOMIC DNA]</scope>
    <source>
        <strain evidence="2 3">DSM 22368</strain>
    </source>
</reference>
<proteinExistence type="predicted"/>
<keyword evidence="1" id="KW-0732">Signal</keyword>
<dbReference type="AlphaFoldDB" id="A0A7X0JWL8"/>